<gene>
    <name evidence="5" type="primary">calB_2</name>
    <name evidence="5" type="ORF">GALL_152760</name>
</gene>
<dbReference type="PROSITE" id="PS00687">
    <property type="entry name" value="ALDEHYDE_DEHYDR_GLU"/>
    <property type="match status" value="1"/>
</dbReference>
<dbReference type="PANTHER" id="PTHR43570">
    <property type="entry name" value="ALDEHYDE DEHYDROGENASE"/>
    <property type="match status" value="1"/>
</dbReference>
<dbReference type="PIRSF" id="PIRSF036492">
    <property type="entry name" value="ALDH"/>
    <property type="match status" value="1"/>
</dbReference>
<evidence type="ECO:0000256" key="2">
    <source>
        <dbReference type="ARBA" id="ARBA00023002"/>
    </source>
</evidence>
<dbReference type="Gene3D" id="3.40.309.10">
    <property type="entry name" value="Aldehyde Dehydrogenase, Chain A, domain 2"/>
    <property type="match status" value="1"/>
</dbReference>
<dbReference type="Pfam" id="PF00171">
    <property type="entry name" value="Aldedh"/>
    <property type="match status" value="1"/>
</dbReference>
<dbReference type="SUPFAM" id="SSF53720">
    <property type="entry name" value="ALDH-like"/>
    <property type="match status" value="1"/>
</dbReference>
<dbReference type="InterPro" id="IPR029510">
    <property type="entry name" value="Ald_DH_CS_GLU"/>
</dbReference>
<evidence type="ECO:0000259" key="4">
    <source>
        <dbReference type="Pfam" id="PF00171"/>
    </source>
</evidence>
<comment type="similarity">
    <text evidence="1">Belongs to the aldehyde dehydrogenase family.</text>
</comment>
<proteinExistence type="inferred from homology"/>
<comment type="caution">
    <text evidence="5">The sequence shown here is derived from an EMBL/GenBank/DDBJ whole genome shotgun (WGS) entry which is preliminary data.</text>
</comment>
<feature type="domain" description="Aldehyde dehydrogenase" evidence="4">
    <location>
        <begin position="18"/>
        <end position="450"/>
    </location>
</feature>
<dbReference type="InterPro" id="IPR016162">
    <property type="entry name" value="Ald_DH_N"/>
</dbReference>
<organism evidence="5">
    <name type="scientific">mine drainage metagenome</name>
    <dbReference type="NCBI Taxonomy" id="410659"/>
    <lineage>
        <taxon>unclassified sequences</taxon>
        <taxon>metagenomes</taxon>
        <taxon>ecological metagenomes</taxon>
    </lineage>
</organism>
<dbReference type="GO" id="GO:0005737">
    <property type="term" value="C:cytoplasm"/>
    <property type="evidence" value="ECO:0007669"/>
    <property type="project" value="TreeGrafter"/>
</dbReference>
<dbReference type="CDD" id="cd07133">
    <property type="entry name" value="ALDH_CALDH_CalB"/>
    <property type="match status" value="1"/>
</dbReference>
<accession>A0A1J5S3G4</accession>
<dbReference type="Gene3D" id="3.40.605.10">
    <property type="entry name" value="Aldehyde Dehydrogenase, Chain A, domain 1"/>
    <property type="match status" value="1"/>
</dbReference>
<dbReference type="AlphaFoldDB" id="A0A1J5S3G4"/>
<dbReference type="GO" id="GO:0050269">
    <property type="term" value="F:coniferyl-aldehyde dehydrogenase [NAD(P)+] activity"/>
    <property type="evidence" value="ECO:0007669"/>
    <property type="project" value="UniProtKB-EC"/>
</dbReference>
<dbReference type="InterPro" id="IPR015590">
    <property type="entry name" value="Aldehyde_DH_dom"/>
</dbReference>
<dbReference type="PANTHER" id="PTHR43570:SF20">
    <property type="entry name" value="ALDEHYDE DEHYDROGENASE ALDX-RELATED"/>
    <property type="match status" value="1"/>
</dbReference>
<sequence length="497" mass="54096">MNLLTRLSSRNADAPARLSRIFAAQRTAFEAEPYPSAGQRQAKIGALKGQIGRYQDLLAEAMNRDFGHRSAAESKMLDLLGATLEANHAIAHLQRWMRPSPRATELLFFSNSLRVTYQPKGVVGVIVPWNFPVYLALGPLIAALAAGNRVMIKMPELTPATNAVLERLLGEVFAEDEVALVGEELTDPGAFTALPFNHIVFTGSPAVGKIVMRTAADNLTPVTLELGGKSPAVVTRHYPLDDAARRITHGKVVNCGQICVSPDYALVPKESVDDFVAAAKASFANLYGTPADAGRDYTWVISERHLARIAELLADARAKGATVVPCADYDPARDGRKMPLHLVTHCSAGMRIMKEELFGPILPVVAYDTLDDAVRFINAGERPLALYCFSHDAAERQALLRRTHSGGVTINDWGWHVANHDAPFGGVGNSGMGSYHGVEGFRELSHAKTVFKRQRFFPIDLFYPPYGNALQRLALRFFLGRADASLPGASTGSRQED</sequence>
<reference evidence="5" key="1">
    <citation type="submission" date="2016-10" db="EMBL/GenBank/DDBJ databases">
        <title>Sequence of Gallionella enrichment culture.</title>
        <authorList>
            <person name="Poehlein A."/>
            <person name="Muehling M."/>
            <person name="Daniel R."/>
        </authorList>
    </citation>
    <scope>NUCLEOTIDE SEQUENCE</scope>
</reference>
<dbReference type="InterPro" id="IPR016161">
    <property type="entry name" value="Ald_DH/histidinol_DH"/>
</dbReference>
<dbReference type="GO" id="GO:0006081">
    <property type="term" value="P:aldehyde metabolic process"/>
    <property type="evidence" value="ECO:0007669"/>
    <property type="project" value="InterPro"/>
</dbReference>
<evidence type="ECO:0000256" key="3">
    <source>
        <dbReference type="ARBA" id="ARBA00023027"/>
    </source>
</evidence>
<evidence type="ECO:0000313" key="5">
    <source>
        <dbReference type="EMBL" id="OIR02563.1"/>
    </source>
</evidence>
<dbReference type="EC" id="1.2.1.68" evidence="5"/>
<keyword evidence="3" id="KW-0520">NAD</keyword>
<evidence type="ECO:0000256" key="1">
    <source>
        <dbReference type="ARBA" id="ARBA00009986"/>
    </source>
</evidence>
<name>A0A1J5S3G4_9ZZZZ</name>
<dbReference type="InterPro" id="IPR012394">
    <property type="entry name" value="Aldehyde_DH_NAD(P)"/>
</dbReference>
<dbReference type="InterPro" id="IPR016163">
    <property type="entry name" value="Ald_DH_C"/>
</dbReference>
<dbReference type="EMBL" id="MLJW01000073">
    <property type="protein sequence ID" value="OIR02563.1"/>
    <property type="molecule type" value="Genomic_DNA"/>
</dbReference>
<protein>
    <submittedName>
        <fullName evidence="5">Coniferyl aldehyde dehydrogenase</fullName>
        <ecNumber evidence="5">1.2.1.68</ecNumber>
    </submittedName>
</protein>
<dbReference type="GO" id="GO:0004029">
    <property type="term" value="F:aldehyde dehydrogenase (NAD+) activity"/>
    <property type="evidence" value="ECO:0007669"/>
    <property type="project" value="TreeGrafter"/>
</dbReference>
<keyword evidence="2 5" id="KW-0560">Oxidoreductase</keyword>